<feature type="transmembrane region" description="Helical" evidence="6">
    <location>
        <begin position="30"/>
        <end position="51"/>
    </location>
</feature>
<evidence type="ECO:0000256" key="2">
    <source>
        <dbReference type="ARBA" id="ARBA00022448"/>
    </source>
</evidence>
<protein>
    <submittedName>
        <fullName evidence="9">Uncharacterized protein</fullName>
    </submittedName>
</protein>
<name>X0RLG7_9ZZZZ</name>
<sequence length="308" mass="33945">MMDDRATEQTLDDLEPIGAAQPGEVDIQRVCWIAFWANLGLALFKITVGSLGYSRLLIIDGLNSAANAVVITTILFGVQMSRAQTVTEKYPYGKGKAQYMATLMIGFFLAVGASAILAMSVKTLFVPVSFEPTGIGLATALVSIGGNLMVIRFLRQTELHYQNEELKIMARLHILNIASSGVVIQGLLLGGIFGWFVPERMGSLTISLIVLWLSIWIIKTSLDGIMDRSTGREIESRITALANSVDKVENVQWVRARNIGQNLWIDLQVALKGDFSVRRADQVSEQIRERLSLEIERSSNVTVHCYPA</sequence>
<keyword evidence="2" id="KW-0813">Transport</keyword>
<feature type="transmembrane region" description="Helical" evidence="6">
    <location>
        <begin position="133"/>
        <end position="154"/>
    </location>
</feature>
<feature type="transmembrane region" description="Helical" evidence="6">
    <location>
        <begin position="99"/>
        <end position="121"/>
    </location>
</feature>
<dbReference type="SUPFAM" id="SSF160240">
    <property type="entry name" value="Cation efflux protein cytoplasmic domain-like"/>
    <property type="match status" value="1"/>
</dbReference>
<dbReference type="NCBIfam" id="TIGR01297">
    <property type="entry name" value="CDF"/>
    <property type="match status" value="1"/>
</dbReference>
<reference evidence="9" key="1">
    <citation type="journal article" date="2014" name="Front. Microbiol.">
        <title>High frequency of phylogenetically diverse reductive dehalogenase-homologous genes in deep subseafloor sedimentary metagenomes.</title>
        <authorList>
            <person name="Kawai M."/>
            <person name="Futagami T."/>
            <person name="Toyoda A."/>
            <person name="Takaki Y."/>
            <person name="Nishi S."/>
            <person name="Hori S."/>
            <person name="Arai W."/>
            <person name="Tsubouchi T."/>
            <person name="Morono Y."/>
            <person name="Uchiyama I."/>
            <person name="Ito T."/>
            <person name="Fujiyama A."/>
            <person name="Inagaki F."/>
            <person name="Takami H."/>
        </authorList>
    </citation>
    <scope>NUCLEOTIDE SEQUENCE</scope>
    <source>
        <strain evidence="9">Expedition CK06-06</strain>
    </source>
</reference>
<gene>
    <name evidence="9" type="ORF">S01H1_07556</name>
</gene>
<dbReference type="PANTHER" id="PTHR43840:SF15">
    <property type="entry name" value="MITOCHONDRIAL METAL TRANSPORTER 1-RELATED"/>
    <property type="match status" value="1"/>
</dbReference>
<dbReference type="Pfam" id="PF01545">
    <property type="entry name" value="Cation_efflux"/>
    <property type="match status" value="1"/>
</dbReference>
<dbReference type="InterPro" id="IPR027469">
    <property type="entry name" value="Cation_efflux_TMD_sf"/>
</dbReference>
<feature type="transmembrane region" description="Helical" evidence="6">
    <location>
        <begin position="57"/>
        <end position="78"/>
    </location>
</feature>
<dbReference type="Pfam" id="PF16916">
    <property type="entry name" value="ZT_dimer"/>
    <property type="match status" value="1"/>
</dbReference>
<dbReference type="GO" id="GO:0016020">
    <property type="term" value="C:membrane"/>
    <property type="evidence" value="ECO:0007669"/>
    <property type="project" value="UniProtKB-SubCell"/>
</dbReference>
<evidence type="ECO:0000259" key="7">
    <source>
        <dbReference type="Pfam" id="PF01545"/>
    </source>
</evidence>
<evidence type="ECO:0000256" key="6">
    <source>
        <dbReference type="SAM" id="Phobius"/>
    </source>
</evidence>
<comment type="subcellular location">
    <subcellularLocation>
        <location evidence="1">Membrane</location>
        <topology evidence="1">Multi-pass membrane protein</topology>
    </subcellularLocation>
</comment>
<dbReference type="InterPro" id="IPR002524">
    <property type="entry name" value="Cation_efflux"/>
</dbReference>
<keyword evidence="3 6" id="KW-0812">Transmembrane</keyword>
<dbReference type="AlphaFoldDB" id="X0RLG7"/>
<dbReference type="Gene3D" id="1.20.1510.10">
    <property type="entry name" value="Cation efflux protein transmembrane domain"/>
    <property type="match status" value="1"/>
</dbReference>
<evidence type="ECO:0000256" key="4">
    <source>
        <dbReference type="ARBA" id="ARBA00022989"/>
    </source>
</evidence>
<dbReference type="InterPro" id="IPR050291">
    <property type="entry name" value="CDF_Transporter"/>
</dbReference>
<feature type="transmembrane region" description="Helical" evidence="6">
    <location>
        <begin position="203"/>
        <end position="222"/>
    </location>
</feature>
<dbReference type="InterPro" id="IPR027470">
    <property type="entry name" value="Cation_efflux_CTD"/>
</dbReference>
<dbReference type="GO" id="GO:0008324">
    <property type="term" value="F:monoatomic cation transmembrane transporter activity"/>
    <property type="evidence" value="ECO:0007669"/>
    <property type="project" value="InterPro"/>
</dbReference>
<feature type="domain" description="Cation efflux protein transmembrane" evidence="7">
    <location>
        <begin position="32"/>
        <end position="225"/>
    </location>
</feature>
<dbReference type="InterPro" id="IPR058533">
    <property type="entry name" value="Cation_efflux_TM"/>
</dbReference>
<keyword evidence="5 6" id="KW-0472">Membrane</keyword>
<evidence type="ECO:0000256" key="3">
    <source>
        <dbReference type="ARBA" id="ARBA00022692"/>
    </source>
</evidence>
<dbReference type="Gene3D" id="3.30.70.1350">
    <property type="entry name" value="Cation efflux protein, cytoplasmic domain"/>
    <property type="match status" value="1"/>
</dbReference>
<dbReference type="EMBL" id="BARS01003887">
    <property type="protein sequence ID" value="GAF69679.1"/>
    <property type="molecule type" value="Genomic_DNA"/>
</dbReference>
<proteinExistence type="predicted"/>
<accession>X0RLG7</accession>
<comment type="caution">
    <text evidence="9">The sequence shown here is derived from an EMBL/GenBank/DDBJ whole genome shotgun (WGS) entry which is preliminary data.</text>
</comment>
<organism evidence="9">
    <name type="scientific">marine sediment metagenome</name>
    <dbReference type="NCBI Taxonomy" id="412755"/>
    <lineage>
        <taxon>unclassified sequences</taxon>
        <taxon>metagenomes</taxon>
        <taxon>ecological metagenomes</taxon>
    </lineage>
</organism>
<feature type="domain" description="Cation efflux protein cytoplasmic" evidence="8">
    <location>
        <begin position="233"/>
        <end position="307"/>
    </location>
</feature>
<feature type="transmembrane region" description="Helical" evidence="6">
    <location>
        <begin position="174"/>
        <end position="197"/>
    </location>
</feature>
<evidence type="ECO:0000313" key="9">
    <source>
        <dbReference type="EMBL" id="GAF69679.1"/>
    </source>
</evidence>
<evidence type="ECO:0000259" key="8">
    <source>
        <dbReference type="Pfam" id="PF16916"/>
    </source>
</evidence>
<dbReference type="SUPFAM" id="SSF161111">
    <property type="entry name" value="Cation efflux protein transmembrane domain-like"/>
    <property type="match status" value="1"/>
</dbReference>
<evidence type="ECO:0000256" key="5">
    <source>
        <dbReference type="ARBA" id="ARBA00023136"/>
    </source>
</evidence>
<evidence type="ECO:0000256" key="1">
    <source>
        <dbReference type="ARBA" id="ARBA00004141"/>
    </source>
</evidence>
<keyword evidence="4 6" id="KW-1133">Transmembrane helix</keyword>
<dbReference type="PANTHER" id="PTHR43840">
    <property type="entry name" value="MITOCHONDRIAL METAL TRANSPORTER 1-RELATED"/>
    <property type="match status" value="1"/>
</dbReference>
<dbReference type="InterPro" id="IPR036837">
    <property type="entry name" value="Cation_efflux_CTD_sf"/>
</dbReference>